<dbReference type="Proteomes" id="UP000615446">
    <property type="component" value="Unassembled WGS sequence"/>
</dbReference>
<evidence type="ECO:0000313" key="2">
    <source>
        <dbReference type="EMBL" id="GES77907.1"/>
    </source>
</evidence>
<dbReference type="Proteomes" id="UP000247702">
    <property type="component" value="Unassembled WGS sequence"/>
</dbReference>
<reference evidence="1 3" key="1">
    <citation type="submission" date="2017-11" db="EMBL/GenBank/DDBJ databases">
        <title>The genome of Rhizophagus clarus HR1 reveals common genetic basis of auxotrophy among arbuscular mycorrhizal fungi.</title>
        <authorList>
            <person name="Kobayashi Y."/>
        </authorList>
    </citation>
    <scope>NUCLEOTIDE SEQUENCE [LARGE SCALE GENOMIC DNA]</scope>
    <source>
        <strain evidence="1 3">HR1</strain>
    </source>
</reference>
<accession>A0A2Z6RNY9</accession>
<reference evidence="2" key="2">
    <citation type="submission" date="2019-10" db="EMBL/GenBank/DDBJ databases">
        <title>Conservation and host-specific expression of non-tandemly repeated heterogenous ribosome RNA gene in arbuscular mycorrhizal fungi.</title>
        <authorList>
            <person name="Maeda T."/>
            <person name="Kobayashi Y."/>
            <person name="Nakagawa T."/>
            <person name="Ezawa T."/>
            <person name="Yamaguchi K."/>
            <person name="Bino T."/>
            <person name="Nishimoto Y."/>
            <person name="Shigenobu S."/>
            <person name="Kawaguchi M."/>
        </authorList>
    </citation>
    <scope>NUCLEOTIDE SEQUENCE</scope>
    <source>
        <strain evidence="2">HR1</strain>
    </source>
</reference>
<sequence length="152" mass="18042">MIFREVVGNALIVDIKKLDDDLNKVLKTMQISLFYQRQHHIQRGAKENQLTCLELYGIIVYQRTFTFYVMHNICGGLYVVDRLMEFSILDFKDQLYILEEVVKKVYIFKSRIMDYYSKIQKITPNFTQTSSIKESPLELSSSRNSKRRSSMY</sequence>
<keyword evidence="3" id="KW-1185">Reference proteome</keyword>
<organism evidence="1 3">
    <name type="scientific">Rhizophagus clarus</name>
    <dbReference type="NCBI Taxonomy" id="94130"/>
    <lineage>
        <taxon>Eukaryota</taxon>
        <taxon>Fungi</taxon>
        <taxon>Fungi incertae sedis</taxon>
        <taxon>Mucoromycota</taxon>
        <taxon>Glomeromycotina</taxon>
        <taxon>Glomeromycetes</taxon>
        <taxon>Glomerales</taxon>
        <taxon>Glomeraceae</taxon>
        <taxon>Rhizophagus</taxon>
    </lineage>
</organism>
<evidence type="ECO:0000313" key="1">
    <source>
        <dbReference type="EMBL" id="GBB99934.1"/>
    </source>
</evidence>
<comment type="caution">
    <text evidence="1">The sequence shown here is derived from an EMBL/GenBank/DDBJ whole genome shotgun (WGS) entry which is preliminary data.</text>
</comment>
<protein>
    <submittedName>
        <fullName evidence="1">Uncharacterized protein</fullName>
    </submittedName>
</protein>
<dbReference type="EMBL" id="BEXD01002990">
    <property type="protein sequence ID" value="GBB99934.1"/>
    <property type="molecule type" value="Genomic_DNA"/>
</dbReference>
<gene>
    <name evidence="2" type="ORF">RCL2_000523600</name>
    <name evidence="1" type="ORF">RclHR1_03690007</name>
</gene>
<dbReference type="AlphaFoldDB" id="A0A2Z6RNY9"/>
<dbReference type="EMBL" id="BLAL01000034">
    <property type="protein sequence ID" value="GES77907.1"/>
    <property type="molecule type" value="Genomic_DNA"/>
</dbReference>
<dbReference type="OrthoDB" id="2440190at2759"/>
<proteinExistence type="predicted"/>
<evidence type="ECO:0000313" key="3">
    <source>
        <dbReference type="Proteomes" id="UP000247702"/>
    </source>
</evidence>
<name>A0A2Z6RNY9_9GLOM</name>